<comment type="caution">
    <text evidence="13">The sequence shown here is derived from an EMBL/GenBank/DDBJ whole genome shotgun (WGS) entry which is preliminary data.</text>
</comment>
<dbReference type="GO" id="GO:0005921">
    <property type="term" value="C:gap junction"/>
    <property type="evidence" value="ECO:0007669"/>
    <property type="project" value="UniProtKB-SubCell"/>
</dbReference>
<keyword evidence="14" id="KW-1185">Reference proteome</keyword>
<dbReference type="Proteomes" id="UP000807504">
    <property type="component" value="Unassembled WGS sequence"/>
</dbReference>
<comment type="caution">
    <text evidence="12">Lacks conserved residue(s) required for the propagation of feature annotation.</text>
</comment>
<dbReference type="GO" id="GO:0005243">
    <property type="term" value="F:gap junction channel activity"/>
    <property type="evidence" value="ECO:0007669"/>
    <property type="project" value="TreeGrafter"/>
</dbReference>
<keyword evidence="10 12" id="KW-0472">Membrane</keyword>
<evidence type="ECO:0000256" key="12">
    <source>
        <dbReference type="RuleBase" id="RU010713"/>
    </source>
</evidence>
<dbReference type="PROSITE" id="PS51013">
    <property type="entry name" value="PANNEXIN"/>
    <property type="match status" value="1"/>
</dbReference>
<keyword evidence="6" id="KW-0303">Gap junction</keyword>
<comment type="similarity">
    <text evidence="12">Belongs to the pannexin family.</text>
</comment>
<protein>
    <recommendedName>
        <fullName evidence="12">Innexin</fullName>
    </recommendedName>
</protein>
<evidence type="ECO:0000256" key="11">
    <source>
        <dbReference type="ARBA" id="ARBA00023303"/>
    </source>
</evidence>
<dbReference type="PRINTS" id="PR01262">
    <property type="entry name" value="INNEXIN"/>
</dbReference>
<keyword evidence="8 12" id="KW-1133">Transmembrane helix</keyword>
<keyword evidence="7" id="KW-0965">Cell junction</keyword>
<proteinExistence type="inferred from homology"/>
<evidence type="ECO:0000256" key="8">
    <source>
        <dbReference type="ARBA" id="ARBA00022989"/>
    </source>
</evidence>
<evidence type="ECO:0000256" key="1">
    <source>
        <dbReference type="ARBA" id="ARBA00004610"/>
    </source>
</evidence>
<dbReference type="PANTHER" id="PTHR11893:SF40">
    <property type="entry name" value="INNEXIN SHAKING-B"/>
    <property type="match status" value="1"/>
</dbReference>
<name>A0A8T0FKX9_ARGBR</name>
<feature type="transmembrane region" description="Helical" evidence="12">
    <location>
        <begin position="278"/>
        <end position="295"/>
    </location>
</feature>
<evidence type="ECO:0000256" key="4">
    <source>
        <dbReference type="ARBA" id="ARBA00022475"/>
    </source>
</evidence>
<dbReference type="InterPro" id="IPR000990">
    <property type="entry name" value="Innexin"/>
</dbReference>
<keyword evidence="3 12" id="KW-0813">Transport</keyword>
<accession>A0A8T0FKX9</accession>
<dbReference type="GO" id="GO:0005886">
    <property type="term" value="C:plasma membrane"/>
    <property type="evidence" value="ECO:0007669"/>
    <property type="project" value="UniProtKB-SubCell"/>
</dbReference>
<dbReference type="Pfam" id="PF00876">
    <property type="entry name" value="Innexin"/>
    <property type="match status" value="1"/>
</dbReference>
<dbReference type="PANTHER" id="PTHR11893">
    <property type="entry name" value="INNEXIN"/>
    <property type="match status" value="1"/>
</dbReference>
<dbReference type="EMBL" id="JABXBU010000003">
    <property type="protein sequence ID" value="KAF8791671.1"/>
    <property type="molecule type" value="Genomic_DNA"/>
</dbReference>
<comment type="subcellular location">
    <subcellularLocation>
        <location evidence="1">Cell junction</location>
        <location evidence="1">Gap junction</location>
    </subcellularLocation>
    <subcellularLocation>
        <location evidence="2 12">Cell membrane</location>
        <topology evidence="2 12">Multi-pass membrane protein</topology>
    </subcellularLocation>
</comment>
<evidence type="ECO:0000256" key="7">
    <source>
        <dbReference type="ARBA" id="ARBA00022949"/>
    </source>
</evidence>
<comment type="function">
    <text evidence="12">Structural component of the gap junctions.</text>
</comment>
<feature type="transmembrane region" description="Helical" evidence="12">
    <location>
        <begin position="28"/>
        <end position="45"/>
    </location>
</feature>
<reference evidence="13" key="2">
    <citation type="submission" date="2020-06" db="EMBL/GenBank/DDBJ databases">
        <authorList>
            <person name="Sheffer M."/>
        </authorList>
    </citation>
    <scope>NUCLEOTIDE SEQUENCE</scope>
</reference>
<organism evidence="13 14">
    <name type="scientific">Argiope bruennichi</name>
    <name type="common">Wasp spider</name>
    <name type="synonym">Aranea bruennichi</name>
    <dbReference type="NCBI Taxonomy" id="94029"/>
    <lineage>
        <taxon>Eukaryota</taxon>
        <taxon>Metazoa</taxon>
        <taxon>Ecdysozoa</taxon>
        <taxon>Arthropoda</taxon>
        <taxon>Chelicerata</taxon>
        <taxon>Arachnida</taxon>
        <taxon>Araneae</taxon>
        <taxon>Araneomorphae</taxon>
        <taxon>Entelegynae</taxon>
        <taxon>Araneoidea</taxon>
        <taxon>Araneidae</taxon>
        <taxon>Argiope</taxon>
    </lineage>
</organism>
<evidence type="ECO:0000256" key="10">
    <source>
        <dbReference type="ARBA" id="ARBA00023136"/>
    </source>
</evidence>
<keyword evidence="11 12" id="KW-0407">Ion channel</keyword>
<sequence length="371" mass="43484">MFTVVRGIFQSGLLQTTEIKNDYKTFRLHYTFTVGLLLAFFVIVTTKQFVGEPIECDVTEEGSADLINTYCWIHSTYIIPKAFYKVVGIEVPHPGIDGTQNAREFRFLRYYQWIYFMLFFQAVLFYIPRWLWKVWEAGKMKTLTKDLGDPLLPDLELKEKFGSLTKYLIRTWTAHDAYAVQYTVCEFLALFNVIGQMFLLDTFFGGSFLKYGLRVIEFQLYEAPRLRANSTVDLRGDPMIMMFPRVSKCVFRKYGQSSAIEIYDVLCVMPMNIVNEKIYLFQWFWFVILIVLTSLSLMMDILLIFSVAVRTYTLQTHFHLVDKRDIRILMRKGSFGDWFVIDLIGQNIDNVLLRDIVVELAKALSDNYKLL</sequence>
<evidence type="ECO:0000313" key="13">
    <source>
        <dbReference type="EMBL" id="KAF8791671.1"/>
    </source>
</evidence>
<dbReference type="AlphaFoldDB" id="A0A8T0FKX9"/>
<keyword evidence="5 12" id="KW-0812">Transmembrane</keyword>
<keyword evidence="4" id="KW-1003">Cell membrane</keyword>
<evidence type="ECO:0000313" key="14">
    <source>
        <dbReference type="Proteomes" id="UP000807504"/>
    </source>
</evidence>
<evidence type="ECO:0000256" key="2">
    <source>
        <dbReference type="ARBA" id="ARBA00004651"/>
    </source>
</evidence>
<evidence type="ECO:0000256" key="3">
    <source>
        <dbReference type="ARBA" id="ARBA00022448"/>
    </source>
</evidence>
<evidence type="ECO:0000256" key="6">
    <source>
        <dbReference type="ARBA" id="ARBA00022868"/>
    </source>
</evidence>
<reference evidence="13" key="1">
    <citation type="journal article" date="2020" name="bioRxiv">
        <title>Chromosome-level reference genome of the European wasp spider Argiope bruennichi: a resource for studies on range expansion and evolutionary adaptation.</title>
        <authorList>
            <person name="Sheffer M.M."/>
            <person name="Hoppe A."/>
            <person name="Krehenwinkel H."/>
            <person name="Uhl G."/>
            <person name="Kuss A.W."/>
            <person name="Jensen L."/>
            <person name="Jensen C."/>
            <person name="Gillespie R.G."/>
            <person name="Hoff K.J."/>
            <person name="Prost S."/>
        </authorList>
    </citation>
    <scope>NUCLEOTIDE SEQUENCE</scope>
</reference>
<keyword evidence="9 12" id="KW-0406">Ion transport</keyword>
<gene>
    <name evidence="12" type="primary">inx</name>
    <name evidence="13" type="ORF">HNY73_003366</name>
</gene>
<feature type="transmembrane region" description="Helical" evidence="12">
    <location>
        <begin position="113"/>
        <end position="132"/>
    </location>
</feature>
<evidence type="ECO:0000256" key="9">
    <source>
        <dbReference type="ARBA" id="ARBA00023065"/>
    </source>
</evidence>
<dbReference type="GO" id="GO:0034220">
    <property type="term" value="P:monoatomic ion transmembrane transport"/>
    <property type="evidence" value="ECO:0007669"/>
    <property type="project" value="UniProtKB-KW"/>
</dbReference>
<evidence type="ECO:0000256" key="5">
    <source>
        <dbReference type="ARBA" id="ARBA00022692"/>
    </source>
</evidence>